<evidence type="ECO:0000256" key="1">
    <source>
        <dbReference type="ARBA" id="ARBA00022723"/>
    </source>
</evidence>
<feature type="region of interest" description="Disordered" evidence="6">
    <location>
        <begin position="114"/>
        <end position="140"/>
    </location>
</feature>
<dbReference type="AlphaFoldDB" id="A0A3P7FQP1"/>
<feature type="zinc finger region" description="C3H1-type" evidence="5">
    <location>
        <begin position="217"/>
        <end position="245"/>
    </location>
</feature>
<dbReference type="Proteomes" id="UP000270924">
    <property type="component" value="Unassembled WGS sequence"/>
</dbReference>
<evidence type="ECO:0000256" key="3">
    <source>
        <dbReference type="ARBA" id="ARBA00022771"/>
    </source>
</evidence>
<dbReference type="PANTHER" id="PTHR12547:SF144">
    <property type="entry name" value="C3H1-TYPE DOMAIN-CONTAINING PROTEIN"/>
    <property type="match status" value="1"/>
</dbReference>
<dbReference type="GO" id="GO:0005829">
    <property type="term" value="C:cytosol"/>
    <property type="evidence" value="ECO:0007669"/>
    <property type="project" value="TreeGrafter"/>
</dbReference>
<dbReference type="EMBL" id="UYWW01002267">
    <property type="protein sequence ID" value="VDM11595.1"/>
    <property type="molecule type" value="Genomic_DNA"/>
</dbReference>
<accession>A0A3P7FQP1</accession>
<sequence>MLSSPQRAMVPIYTGQLATSPVFKQKRTVIETALPVQLSQFLKQCYGLEEGADLYILPNNPNKLFVLCRGQLRTVDLSAWQATQQSSIPPVIILHVWFMRGAINEGFREVSNDDLKVSPKSPLENAERDGRVAPPATPVTPLRTPSTVAHLVYEPEWHKAISDKEREFLQKERRRMSAYKTSLCNAFRDTGQCAYGFHCRFAHGIDELRAAPGPHPKYKTRLCNKFTLYGLCPYGSHCQFIHWPPCEQHDDSVGYGLLCNLFVCYLFIHLKNIGSYGQFQVHMNFTASLDSGSKHALHCRHSSAKPRFCARNACVVKVAGCDHCDSFSQHYFGSGNNLQTIEMTCNHCDSEAAQNFWYHHLPHASHVTSNNAERTLDIMPMVGSNELNPDITAVNDLFSTMSIGQHNNPFTQSCFPRINLENRAEKSANVSNADMTYRAP</sequence>
<dbReference type="PROSITE" id="PS50103">
    <property type="entry name" value="ZF_C3H1"/>
    <property type="match status" value="2"/>
</dbReference>
<evidence type="ECO:0000313" key="8">
    <source>
        <dbReference type="EMBL" id="VDM11595.1"/>
    </source>
</evidence>
<dbReference type="Pfam" id="PF00642">
    <property type="entry name" value="zf-CCCH"/>
    <property type="match status" value="2"/>
</dbReference>
<dbReference type="GO" id="GO:0003730">
    <property type="term" value="F:mRNA 3'-UTR binding"/>
    <property type="evidence" value="ECO:0007669"/>
    <property type="project" value="TreeGrafter"/>
</dbReference>
<evidence type="ECO:0000313" key="9">
    <source>
        <dbReference type="Proteomes" id="UP000270924"/>
    </source>
</evidence>
<dbReference type="GO" id="GO:0043186">
    <property type="term" value="C:P granule"/>
    <property type="evidence" value="ECO:0007669"/>
    <property type="project" value="UniProtKB-ARBA"/>
</dbReference>
<evidence type="ECO:0000256" key="6">
    <source>
        <dbReference type="SAM" id="MobiDB-lite"/>
    </source>
</evidence>
<protein>
    <recommendedName>
        <fullName evidence="7">C3H1-type domain-containing protein</fullName>
    </recommendedName>
</protein>
<evidence type="ECO:0000256" key="4">
    <source>
        <dbReference type="ARBA" id="ARBA00022833"/>
    </source>
</evidence>
<dbReference type="OMA" id="CNKFTLY"/>
<dbReference type="InterPro" id="IPR045877">
    <property type="entry name" value="ZFP36-like"/>
</dbReference>
<dbReference type="InParanoid" id="A0A3P7FQP1"/>
<keyword evidence="3 5" id="KW-0863">Zinc-finger</keyword>
<gene>
    <name evidence="8" type="ORF">WBA_LOCUS4981</name>
</gene>
<feature type="zinc finger region" description="C3H1-type" evidence="5">
    <location>
        <begin position="178"/>
        <end position="206"/>
    </location>
</feature>
<evidence type="ECO:0000256" key="2">
    <source>
        <dbReference type="ARBA" id="ARBA00022737"/>
    </source>
</evidence>
<dbReference type="InterPro" id="IPR000571">
    <property type="entry name" value="Znf_CCCH"/>
</dbReference>
<keyword evidence="2" id="KW-0677">Repeat</keyword>
<evidence type="ECO:0000256" key="5">
    <source>
        <dbReference type="PROSITE-ProRule" id="PRU00723"/>
    </source>
</evidence>
<dbReference type="Gene3D" id="4.10.1000.10">
    <property type="entry name" value="Zinc finger, CCCH-type"/>
    <property type="match status" value="1"/>
</dbReference>
<dbReference type="PANTHER" id="PTHR12547">
    <property type="entry name" value="CCCH ZINC FINGER/TIS11-RELATED"/>
    <property type="match status" value="1"/>
</dbReference>
<keyword evidence="1 5" id="KW-0479">Metal-binding</keyword>
<dbReference type="SUPFAM" id="SSF90229">
    <property type="entry name" value="CCCH zinc finger"/>
    <property type="match status" value="2"/>
</dbReference>
<dbReference type="OrthoDB" id="410307at2759"/>
<keyword evidence="9" id="KW-1185">Reference proteome</keyword>
<dbReference type="GO" id="GO:0008270">
    <property type="term" value="F:zinc ion binding"/>
    <property type="evidence" value="ECO:0007669"/>
    <property type="project" value="UniProtKB-KW"/>
</dbReference>
<reference evidence="8 9" key="1">
    <citation type="submission" date="2018-11" db="EMBL/GenBank/DDBJ databases">
        <authorList>
            <consortium name="Pathogen Informatics"/>
        </authorList>
    </citation>
    <scope>NUCLEOTIDE SEQUENCE [LARGE SCALE GENOMIC DNA]</scope>
</reference>
<keyword evidence="4 5" id="KW-0862">Zinc</keyword>
<dbReference type="InterPro" id="IPR036855">
    <property type="entry name" value="Znf_CCCH_sf"/>
</dbReference>
<proteinExistence type="predicted"/>
<organism evidence="8 9">
    <name type="scientific">Wuchereria bancrofti</name>
    <dbReference type="NCBI Taxonomy" id="6293"/>
    <lineage>
        <taxon>Eukaryota</taxon>
        <taxon>Metazoa</taxon>
        <taxon>Ecdysozoa</taxon>
        <taxon>Nematoda</taxon>
        <taxon>Chromadorea</taxon>
        <taxon>Rhabditida</taxon>
        <taxon>Spirurina</taxon>
        <taxon>Spiruromorpha</taxon>
        <taxon>Filarioidea</taxon>
        <taxon>Onchocercidae</taxon>
        <taxon>Wuchereria</taxon>
    </lineage>
</organism>
<dbReference type="FunFam" id="4.10.1000.10:FF:000001">
    <property type="entry name" value="zinc finger CCCH domain-containing protein 15-like"/>
    <property type="match status" value="1"/>
</dbReference>
<dbReference type="SMART" id="SM00356">
    <property type="entry name" value="ZnF_C3H1"/>
    <property type="match status" value="2"/>
</dbReference>
<dbReference type="Gene3D" id="6.10.250.3220">
    <property type="match status" value="1"/>
</dbReference>
<evidence type="ECO:0000259" key="7">
    <source>
        <dbReference type="PROSITE" id="PS50103"/>
    </source>
</evidence>
<feature type="domain" description="C3H1-type" evidence="7">
    <location>
        <begin position="217"/>
        <end position="245"/>
    </location>
</feature>
<feature type="domain" description="C3H1-type" evidence="7">
    <location>
        <begin position="178"/>
        <end position="206"/>
    </location>
</feature>
<name>A0A3P7FQP1_WUCBA</name>